<evidence type="ECO:0000313" key="3">
    <source>
        <dbReference type="EMBL" id="OVA08388.1"/>
    </source>
</evidence>
<dbReference type="FunCoup" id="A0A200QD19">
    <property type="interactions" value="405"/>
</dbReference>
<accession>A0A200QD19</accession>
<dbReference type="GO" id="GO:0005758">
    <property type="term" value="C:mitochondrial intermembrane space"/>
    <property type="evidence" value="ECO:0007669"/>
    <property type="project" value="TreeGrafter"/>
</dbReference>
<organism evidence="3 4">
    <name type="scientific">Macleaya cordata</name>
    <name type="common">Five-seeded plume-poppy</name>
    <name type="synonym">Bocconia cordata</name>
    <dbReference type="NCBI Taxonomy" id="56857"/>
    <lineage>
        <taxon>Eukaryota</taxon>
        <taxon>Viridiplantae</taxon>
        <taxon>Streptophyta</taxon>
        <taxon>Embryophyta</taxon>
        <taxon>Tracheophyta</taxon>
        <taxon>Spermatophyta</taxon>
        <taxon>Magnoliopsida</taxon>
        <taxon>Ranunculales</taxon>
        <taxon>Papaveraceae</taxon>
        <taxon>Papaveroideae</taxon>
        <taxon>Macleaya</taxon>
    </lineage>
</organism>
<dbReference type="InterPro" id="IPR036811">
    <property type="entry name" value="Ubol_cytC_Rdtase_hinge_dom_sf"/>
</dbReference>
<dbReference type="SUPFAM" id="SSF81531">
    <property type="entry name" value="Non-heme 11 kDa protein of cytochrome bc1 complex (Ubiquinol-cytochrome c reductase)"/>
    <property type="match status" value="1"/>
</dbReference>
<dbReference type="GO" id="GO:0045332">
    <property type="term" value="P:phospholipid translocation"/>
    <property type="evidence" value="ECO:0007669"/>
    <property type="project" value="TreeGrafter"/>
</dbReference>
<dbReference type="GO" id="GO:1990050">
    <property type="term" value="F:phosphatidic acid transfer activity"/>
    <property type="evidence" value="ECO:0007669"/>
    <property type="project" value="TreeGrafter"/>
</dbReference>
<dbReference type="AlphaFoldDB" id="A0A200QD19"/>
<keyword evidence="2" id="KW-1015">Disulfide bond</keyword>
<keyword evidence="4" id="KW-1185">Reference proteome</keyword>
<reference evidence="3 4" key="1">
    <citation type="journal article" date="2017" name="Mol. Plant">
        <title>The Genome of Medicinal Plant Macleaya cordata Provides New Insights into Benzylisoquinoline Alkaloids Metabolism.</title>
        <authorList>
            <person name="Liu X."/>
            <person name="Liu Y."/>
            <person name="Huang P."/>
            <person name="Ma Y."/>
            <person name="Qing Z."/>
            <person name="Tang Q."/>
            <person name="Cao H."/>
            <person name="Cheng P."/>
            <person name="Zheng Y."/>
            <person name="Yuan Z."/>
            <person name="Zhou Y."/>
            <person name="Liu J."/>
            <person name="Tang Z."/>
            <person name="Zhuo Y."/>
            <person name="Zhang Y."/>
            <person name="Yu L."/>
            <person name="Huang J."/>
            <person name="Yang P."/>
            <person name="Peng Q."/>
            <person name="Zhang J."/>
            <person name="Jiang W."/>
            <person name="Zhang Z."/>
            <person name="Lin K."/>
            <person name="Ro D.K."/>
            <person name="Chen X."/>
            <person name="Xiong X."/>
            <person name="Shang Y."/>
            <person name="Huang S."/>
            <person name="Zeng J."/>
        </authorList>
    </citation>
    <scope>NUCLEOTIDE SEQUENCE [LARGE SCALE GENOMIC DNA]</scope>
    <source>
        <strain evidence="4">cv. BLH2017</strain>
        <tissue evidence="3">Root</tissue>
    </source>
</reference>
<dbReference type="Proteomes" id="UP000195402">
    <property type="component" value="Unassembled WGS sequence"/>
</dbReference>
<evidence type="ECO:0000256" key="2">
    <source>
        <dbReference type="ARBA" id="ARBA00023157"/>
    </source>
</evidence>
<dbReference type="GO" id="GO:0005634">
    <property type="term" value="C:nucleus"/>
    <property type="evidence" value="ECO:0007669"/>
    <property type="project" value="TreeGrafter"/>
</dbReference>
<dbReference type="STRING" id="56857.A0A200QD19"/>
<comment type="caution">
    <text evidence="3">The sequence shown here is derived from an EMBL/GenBank/DDBJ whole genome shotgun (WGS) entry which is preliminary data.</text>
</comment>
<evidence type="ECO:0000256" key="1">
    <source>
        <dbReference type="ARBA" id="ARBA00006196"/>
    </source>
</evidence>
<dbReference type="PANTHER" id="PTHR46403">
    <property type="entry name" value="TP53-REGULATED INHIBITOR OF APOPTOSIS 1"/>
    <property type="match status" value="1"/>
</dbReference>
<dbReference type="PROSITE" id="PS51808">
    <property type="entry name" value="CHCH"/>
    <property type="match status" value="1"/>
</dbReference>
<evidence type="ECO:0000313" key="4">
    <source>
        <dbReference type="Proteomes" id="UP000195402"/>
    </source>
</evidence>
<proteinExistence type="inferred from homology"/>
<dbReference type="OMA" id="DAYHNCF"/>
<dbReference type="InterPro" id="IPR007918">
    <property type="entry name" value="MDM35_apoptosis"/>
</dbReference>
<dbReference type="PANTHER" id="PTHR46403:SF1">
    <property type="entry name" value="TP53-REGULATED INHIBITOR OF APOPTOSIS 1"/>
    <property type="match status" value="1"/>
</dbReference>
<dbReference type="InParanoid" id="A0A200QD19"/>
<comment type="similarity">
    <text evidence="1">Belongs to the TRIAP1/MDM35 family.</text>
</comment>
<name>A0A200QD19_MACCD</name>
<gene>
    <name evidence="3" type="ORF">BVC80_209g120</name>
</gene>
<dbReference type="GO" id="GO:0005829">
    <property type="term" value="C:cytosol"/>
    <property type="evidence" value="ECO:0007669"/>
    <property type="project" value="TreeGrafter"/>
</dbReference>
<sequence length="94" mass="10957">MGGIKKEKKSSVSTSPCAQLRSAYHECFNRWYSEKFLKGQWDKEECVSEWQKYRACLSQHLEDKHLTRFLEAEAIYSSDQDDSGRPFTASDGRQ</sequence>
<protein>
    <submittedName>
        <fullName evidence="3">Mitochondrial distribution/morphology family 35/apoptosis</fullName>
    </submittedName>
</protein>
<dbReference type="EMBL" id="MVGT01002328">
    <property type="protein sequence ID" value="OVA08388.1"/>
    <property type="molecule type" value="Genomic_DNA"/>
</dbReference>
<dbReference type="OrthoDB" id="19091at2759"/>
<dbReference type="Pfam" id="PF05254">
    <property type="entry name" value="UPF0203"/>
    <property type="match status" value="1"/>
</dbReference>